<accession>A0A6J4K9T1</accession>
<dbReference type="PROSITE" id="PS51257">
    <property type="entry name" value="PROKAR_LIPOPROTEIN"/>
    <property type="match status" value="1"/>
</dbReference>
<dbReference type="EMBL" id="CADCTW010000021">
    <property type="protein sequence ID" value="CAA9299154.1"/>
    <property type="molecule type" value="Genomic_DNA"/>
</dbReference>
<evidence type="ECO:0000256" key="1">
    <source>
        <dbReference type="SAM" id="SignalP"/>
    </source>
</evidence>
<protein>
    <submittedName>
        <fullName evidence="2">Uncharacterized protein</fullName>
    </submittedName>
</protein>
<organism evidence="2">
    <name type="scientific">uncultured Gemmatimonadota bacterium</name>
    <dbReference type="NCBI Taxonomy" id="203437"/>
    <lineage>
        <taxon>Bacteria</taxon>
        <taxon>Pseudomonadati</taxon>
        <taxon>Gemmatimonadota</taxon>
        <taxon>environmental samples</taxon>
    </lineage>
</organism>
<proteinExistence type="predicted"/>
<reference evidence="2" key="1">
    <citation type="submission" date="2020-02" db="EMBL/GenBank/DDBJ databases">
        <authorList>
            <person name="Meier V. D."/>
        </authorList>
    </citation>
    <scope>NUCLEOTIDE SEQUENCE</scope>
    <source>
        <strain evidence="2">AVDCRST_MAG68</strain>
    </source>
</reference>
<name>A0A6J4K9T1_9BACT</name>
<feature type="chain" id="PRO_5026770218" evidence="1">
    <location>
        <begin position="21"/>
        <end position="152"/>
    </location>
</feature>
<keyword evidence="1" id="KW-0732">Signal</keyword>
<evidence type="ECO:0000313" key="2">
    <source>
        <dbReference type="EMBL" id="CAA9299154.1"/>
    </source>
</evidence>
<gene>
    <name evidence="2" type="ORF">AVDCRST_MAG68-518</name>
</gene>
<dbReference type="AlphaFoldDB" id="A0A6J4K9T1"/>
<feature type="signal peptide" evidence="1">
    <location>
        <begin position="1"/>
        <end position="20"/>
    </location>
</feature>
<sequence length="152" mass="16031">MRARALIPAAFFGLALVATGCSDSATTPAPEAASFARQNPNTGQATFGNLIAALNNVAVNINNLEALNDLTVADVRVINVEDLLNGNNVEALNNALNNNDVDVNVLRDFLNNSVNDNVVIVNDVLDIGNILVTEVIALDVNVLSGQVTVFQF</sequence>